<accession>A0A8S1BKP5</accession>
<gene>
    <name evidence="6" type="ORF">APLA_LOCUS17379</name>
</gene>
<feature type="compositionally biased region" description="Basic and acidic residues" evidence="3">
    <location>
        <begin position="2040"/>
        <end position="2057"/>
    </location>
</feature>
<dbReference type="Pfam" id="PF13934">
    <property type="entry name" value="ELYS"/>
    <property type="match status" value="1"/>
</dbReference>
<dbReference type="InterPro" id="IPR052620">
    <property type="entry name" value="ELYS/MEL-28_NucAsmblyFactor"/>
</dbReference>
<feature type="compositionally biased region" description="Polar residues" evidence="3">
    <location>
        <begin position="1950"/>
        <end position="1963"/>
    </location>
</feature>
<feature type="compositionally biased region" description="Acidic residues" evidence="3">
    <location>
        <begin position="1859"/>
        <end position="1886"/>
    </location>
</feature>
<evidence type="ECO:0000313" key="7">
    <source>
        <dbReference type="Proteomes" id="UP000494106"/>
    </source>
</evidence>
<feature type="compositionally biased region" description="Polar residues" evidence="3">
    <location>
        <begin position="2059"/>
        <end position="2069"/>
    </location>
</feature>
<feature type="domain" description="ELYS beta-propeller" evidence="5">
    <location>
        <begin position="251"/>
        <end position="502"/>
    </location>
</feature>
<dbReference type="EMBL" id="CADEBC010000733">
    <property type="protein sequence ID" value="CAB3260294.1"/>
    <property type="molecule type" value="Genomic_DNA"/>
</dbReference>
<feature type="compositionally biased region" description="Polar residues" evidence="3">
    <location>
        <begin position="2079"/>
        <end position="2096"/>
    </location>
</feature>
<evidence type="ECO:0000259" key="4">
    <source>
        <dbReference type="Pfam" id="PF13934"/>
    </source>
</evidence>
<evidence type="ECO:0000313" key="6">
    <source>
        <dbReference type="EMBL" id="CAB3260294.1"/>
    </source>
</evidence>
<keyword evidence="7" id="KW-1185">Reference proteome</keyword>
<comment type="subcellular location">
    <subcellularLocation>
        <location evidence="1">Nucleus</location>
    </subcellularLocation>
</comment>
<feature type="compositionally biased region" description="Basic and acidic residues" evidence="3">
    <location>
        <begin position="1920"/>
        <end position="1946"/>
    </location>
</feature>
<dbReference type="InterPro" id="IPR032040">
    <property type="entry name" value="ELYS-bb"/>
</dbReference>
<organism evidence="6 7">
    <name type="scientific">Arctia plantaginis</name>
    <name type="common">Wood tiger moth</name>
    <name type="synonym">Phalaena plantaginis</name>
    <dbReference type="NCBI Taxonomy" id="874455"/>
    <lineage>
        <taxon>Eukaryota</taxon>
        <taxon>Metazoa</taxon>
        <taxon>Ecdysozoa</taxon>
        <taxon>Arthropoda</taxon>
        <taxon>Hexapoda</taxon>
        <taxon>Insecta</taxon>
        <taxon>Pterygota</taxon>
        <taxon>Neoptera</taxon>
        <taxon>Endopterygota</taxon>
        <taxon>Lepidoptera</taxon>
        <taxon>Glossata</taxon>
        <taxon>Ditrysia</taxon>
        <taxon>Noctuoidea</taxon>
        <taxon>Erebidae</taxon>
        <taxon>Arctiinae</taxon>
        <taxon>Arctia</taxon>
    </lineage>
</organism>
<feature type="region of interest" description="Disordered" evidence="3">
    <location>
        <begin position="1386"/>
        <end position="1588"/>
    </location>
</feature>
<feature type="compositionally biased region" description="Basic and acidic residues" evidence="3">
    <location>
        <begin position="2556"/>
        <end position="2575"/>
    </location>
</feature>
<feature type="compositionally biased region" description="Polar residues" evidence="3">
    <location>
        <begin position="1973"/>
        <end position="1990"/>
    </location>
</feature>
<feature type="region of interest" description="Disordered" evidence="3">
    <location>
        <begin position="1152"/>
        <end position="1180"/>
    </location>
</feature>
<feature type="compositionally biased region" description="Polar residues" evidence="3">
    <location>
        <begin position="1152"/>
        <end position="1165"/>
    </location>
</feature>
<dbReference type="GO" id="GO:0005634">
    <property type="term" value="C:nucleus"/>
    <property type="evidence" value="ECO:0007669"/>
    <property type="project" value="UniProtKB-SubCell"/>
</dbReference>
<dbReference type="OrthoDB" id="6513151at2759"/>
<evidence type="ECO:0000256" key="3">
    <source>
        <dbReference type="SAM" id="MobiDB-lite"/>
    </source>
</evidence>
<feature type="compositionally biased region" description="Low complexity" evidence="3">
    <location>
        <begin position="2376"/>
        <end position="2393"/>
    </location>
</feature>
<keyword evidence="2" id="KW-0539">Nucleus</keyword>
<feature type="compositionally biased region" description="Basic and acidic residues" evidence="3">
    <location>
        <begin position="1291"/>
        <end position="1301"/>
    </location>
</feature>
<feature type="compositionally biased region" description="Basic residues" evidence="3">
    <location>
        <begin position="2274"/>
        <end position="2283"/>
    </location>
</feature>
<reference evidence="6 7" key="1">
    <citation type="submission" date="2020-04" db="EMBL/GenBank/DDBJ databases">
        <authorList>
            <person name="Wallbank WR R."/>
            <person name="Pardo Diaz C."/>
            <person name="Kozak K."/>
            <person name="Martin S."/>
            <person name="Jiggins C."/>
            <person name="Moest M."/>
            <person name="Warren A I."/>
            <person name="Byers J.R.P. K."/>
            <person name="Montejo-Kovacevich G."/>
            <person name="Yen C E."/>
        </authorList>
    </citation>
    <scope>NUCLEOTIDE SEQUENCE [LARGE SCALE GENOMIC DNA]</scope>
</reference>
<protein>
    <recommendedName>
        <fullName evidence="8">Protein ELYS</fullName>
    </recommendedName>
</protein>
<feature type="compositionally biased region" description="Low complexity" evidence="3">
    <location>
        <begin position="2513"/>
        <end position="2535"/>
    </location>
</feature>
<feature type="compositionally biased region" description="Basic and acidic residues" evidence="3">
    <location>
        <begin position="1482"/>
        <end position="1492"/>
    </location>
</feature>
<dbReference type="PANTHER" id="PTHR21583">
    <property type="entry name" value="ELYS PROTEIN"/>
    <property type="match status" value="1"/>
</dbReference>
<dbReference type="InterPro" id="IPR025151">
    <property type="entry name" value="ELYS_dom"/>
</dbReference>
<feature type="compositionally biased region" description="Low complexity" evidence="3">
    <location>
        <begin position="1887"/>
        <end position="1896"/>
    </location>
</feature>
<feature type="region of interest" description="Disordered" evidence="3">
    <location>
        <begin position="1841"/>
        <end position="2575"/>
    </location>
</feature>
<feature type="compositionally biased region" description="Basic and acidic residues" evidence="3">
    <location>
        <begin position="1841"/>
        <end position="1858"/>
    </location>
</feature>
<feature type="compositionally biased region" description="Basic and acidic residues" evidence="3">
    <location>
        <begin position="2016"/>
        <end position="2029"/>
    </location>
</feature>
<feature type="compositionally biased region" description="Basic and acidic residues" evidence="3">
    <location>
        <begin position="2118"/>
        <end position="2170"/>
    </location>
</feature>
<proteinExistence type="predicted"/>
<feature type="region of interest" description="Disordered" evidence="3">
    <location>
        <begin position="1268"/>
        <end position="1301"/>
    </location>
</feature>
<dbReference type="Pfam" id="PF16687">
    <property type="entry name" value="ELYS-bb"/>
    <property type="match status" value="1"/>
</dbReference>
<feature type="domain" description="ELYS-like" evidence="4">
    <location>
        <begin position="744"/>
        <end position="998"/>
    </location>
</feature>
<evidence type="ECO:0000256" key="1">
    <source>
        <dbReference type="ARBA" id="ARBA00004123"/>
    </source>
</evidence>
<comment type="caution">
    <text evidence="6">The sequence shown here is derived from an EMBL/GenBank/DDBJ whole genome shotgun (WGS) entry which is preliminary data.</text>
</comment>
<feature type="compositionally biased region" description="Basic and acidic residues" evidence="3">
    <location>
        <begin position="2251"/>
        <end position="2273"/>
    </location>
</feature>
<feature type="compositionally biased region" description="Low complexity" evidence="3">
    <location>
        <begin position="2291"/>
        <end position="2303"/>
    </location>
</feature>
<dbReference type="Proteomes" id="UP000494106">
    <property type="component" value="Unassembled WGS sequence"/>
</dbReference>
<feature type="compositionally biased region" description="Basic and acidic residues" evidence="3">
    <location>
        <begin position="1508"/>
        <end position="1517"/>
    </location>
</feature>
<feature type="compositionally biased region" description="Basic and acidic residues" evidence="3">
    <location>
        <begin position="2100"/>
        <end position="2110"/>
    </location>
</feature>
<feature type="compositionally biased region" description="Polar residues" evidence="3">
    <location>
        <begin position="2340"/>
        <end position="2360"/>
    </location>
</feature>
<feature type="compositionally biased region" description="Low complexity" evidence="3">
    <location>
        <begin position="1535"/>
        <end position="1545"/>
    </location>
</feature>
<sequence length="2575" mass="286892">MQKLQDSIFSIVKTTSLSPAVFSFLQPTEDFTDKTPLGGILKDTKHGWLALGPKFCVVDLRTGLKVAARTFGTPLSNGNTSVTSVVELPEPLTTNSIQLMISLQNDECGTICVLHVNGSQLLRCIQTDVVVTELAICDRIPDGPFTCFDGVVMAGTKSGEIFAFDLNRACLIQALKDISQGYEHLIQNESNPANLSFLQYKALHRIEGQRELALENDNHIAFLLNENSIVDGQYIFRNPDGTVRMKAKRDHIRVTVLQYIPQLGSLAVGYNFGAFQIWNIMTMELEFTSQVNVECLPVTHFGFQEPCDDPRAFCYLWVIFSIIDRFEEEEFPLAVMYSLTYQGKRMLSDTKCLYQDFSSATLRFQLELGTVDNVALFGGKCVSCHTYSVNSTLAAEGEESMLNICQIVWECWGEGVNSPTQYGMLLFDLDQWYKDQMPATWRLESNAFMSMTWCSELSAGPCVTLDVRLDPASVAVYSHATRLEEHFYPNSLQYNCICLNTSESYMLSTIGIQRQIISSIDEVGPTALLSPLRLYNACVAAGLTPLYMDTYQRTVSPEEQRRFLLSVALEARLSRFLKRCAHDWATGSHSGAGCTLTFLVDWCWKRAVELKENATELTAPLFASSTLPDRNVVRCLEHCVQQLTQLTGLLDAVLTKCCNLIVPDALSEIEEKFKGIGTVSLYLQVVQWFLRVGLLPERHDSNNALPYPAQQLNNIYNKRRLKLNRLQDNAPTKEEDANKPCSLLYIDQLIEQEFGGDRIRELWIKGGSECKGLYPPPSLYSLLRLYLLCDIAEEHKHSLVLYLLVDYSMVYDKIRYEAVIRRLMQFPTMFGLSNTAIKATQAFWHLDHRDFDFALDQLQCLTGNTLSEWQHNVVLSTLLAQKKTQAALQYLHVRKPAPLLAARPKPGEPALSSLRVNDYDKLEDWQPCCNLYLARGLVFEALDVIRICVQNTASVEDKTQLLNFFYKGCRNTGNLAKILQATLLPFEEEVFIKYLEDCNDPNTSDILVMYYLQNSRYLEAERYNNKLKHGKPRGAEVCKSYESLFDMADRDTARDALVDVVCGALPAITCAVASRAADLRDVPHVIMPRPMSVYVKPISPKKTFTYKSSFIQDTIENASETWINKPKMRRGIKRALNIEETPFICTPKLNRTRSMLSRSQQSCGESSPPKRARLEARGAARPAAPALSAALAALLDVPDVHAPPYPHRQGAETPHSILKIRRAEASERDAASPVDSRYLNDSEDELLETASNHTHYSDSANKQLRFTIPTPTELGPSPSPTSPVRVSTSVQERERSASIEKEMDMSTDSFVTTASHPMTESHPLESPPKKLATEETVASRKVLKDNVRARRSLSVSMNSSLSDDPNTSVESIADIPVTLINPRYSGDKLRQTTEESPSVAELKDTTVTSVKETSIEVPKTPKGRRSIRVTGESTPLVTKSRPGTPERLDSPVLRSMGSTRSRSRTPELSPRQSPLAPIPEQPKQEVESEPHPAKTTMSVPRQLRSRSRTPERIEKALIESPKLEVISESPTKAFSPDSSPSPSSRRSLRSRSRTPEVEIVQEPVKSSPRSLRSRSKTPEKLIASKVENSARGKKSLSRLVLEANTFAKTKQVDKMETDTANSEEVSIECTPMKALKPVPSLMDVTLSPIVNKSVLQSSTDSTISENIEKDFKSDKSTVELDFKPLPVFTTSQETRIEKSVLHSVESSVTETSETYKSVQKEKIVYKESSALQTLPAFSLNETEFNRSVLHSYESSVAETSSIQEEQDKREENLSKPFAAFVHTIQSDYDKSVLQSDQSSIAETSKVGSKIQDCSSLITNDSDLDLQQEKKDELSTSAAVIRKEKEKIVEIEREIHEIEGDMSDEENAASETSEDEEIDDESGEESESSGQVSSPSIENEEKEEIISILDTDESNSSSGRLEIDEHSSETKDSKANDETAERERPMEIVEQQASITDVIQTENIPQPFVESAADPSNQPNYSLLTDDNSGIESDKSDINLNYSDGSDKVNAGTENQEQPKEIQEEPKEQESENAMEVEVPTEPRDEKTTSPVEEKVGSGEKNNIVTTHTLPTEVPKQDDITSLPQATNQGSEVTSYETVDGEIKGIEETKVHSQVTENLEEKLTEASKTIPEEKPIAVSDKEQIIPESSKKDAMQEGSEKEETVHDKETLKPARSRKRVKSTSSNKSVEPEIEIQIETPTTRKRTQSNASAKSIDLEQTTPETDKTIEVGTPRRRAKTPTSAEVRKIITRRVSREMSEKDDSKLLDESKEELLTPRRRSTRTRSKNIDDNESVASESSVVSNKSRLSEDDKQSRKGKKTVLSSKPELSVIPEVISEEKVDTSQAVNEYSTSRRLTRNQKSMLESCMEAPPTPRRRTSTASRTSRTSRTSRAAASSDDDDSDVTPAFDVQPMDRMSLLNKTDFEGSPDVDELQTDLSPESLASDASKQRRSHLARAASEGRSTPKAAKINRRVSIDIAGSPSSPATRGRRASFTRACEALHTPKGRRTSTDVNKPSGSSPAESPAASEAEGAHSPRTPARRTRRASSTASNASGPKSDTGKRSKKTSLDESKDTKKK</sequence>
<name>A0A8S1BKP5_ARCPL</name>
<feature type="compositionally biased region" description="Polar residues" evidence="3">
    <location>
        <begin position="2205"/>
        <end position="2220"/>
    </location>
</feature>
<evidence type="ECO:0000256" key="2">
    <source>
        <dbReference type="ARBA" id="ARBA00023242"/>
    </source>
</evidence>
<dbReference type="PANTHER" id="PTHR21583:SF8">
    <property type="entry name" value="PROTEIN ELYS"/>
    <property type="match status" value="1"/>
</dbReference>
<evidence type="ECO:0000259" key="5">
    <source>
        <dbReference type="Pfam" id="PF16687"/>
    </source>
</evidence>
<evidence type="ECO:0008006" key="8">
    <source>
        <dbReference type="Google" id="ProtNLM"/>
    </source>
</evidence>